<keyword evidence="2" id="KW-1185">Reference proteome</keyword>
<dbReference type="Proteomes" id="UP000015527">
    <property type="component" value="Unassembled WGS sequence"/>
</dbReference>
<sequence>MTMMTAEPARARAVLSNQDFKLLQEAVLYYMRAHEDDPVSSTYSNLYHRLGSATRR</sequence>
<dbReference type="AlphaFoldDB" id="T0J9L6"/>
<dbReference type="EMBL" id="ATHL01000036">
    <property type="protein sequence ID" value="EQB18644.1"/>
    <property type="molecule type" value="Genomic_DNA"/>
</dbReference>
<accession>T0J9L6</accession>
<reference evidence="1 2" key="1">
    <citation type="journal article" date="2013" name="Genome Announc.">
        <title>Genome Sequence of Novosphingobium lindaniclasticum LE124T, Isolated from a Hexachlorocyclohexane Dumpsite.</title>
        <authorList>
            <person name="Saxena A."/>
            <person name="Nayyar N."/>
            <person name="Sangwan N."/>
            <person name="Kumari R."/>
            <person name="Khurana J.P."/>
            <person name="Lal R."/>
        </authorList>
    </citation>
    <scope>NUCLEOTIDE SEQUENCE [LARGE SCALE GENOMIC DNA]</scope>
    <source>
        <strain evidence="1 2">LE124</strain>
    </source>
</reference>
<evidence type="ECO:0000313" key="2">
    <source>
        <dbReference type="Proteomes" id="UP000015527"/>
    </source>
</evidence>
<gene>
    <name evidence="1" type="ORF">L284_04145</name>
</gene>
<protein>
    <submittedName>
        <fullName evidence="1">Uncharacterized protein</fullName>
    </submittedName>
</protein>
<name>T0J9L6_9SPHN</name>
<dbReference type="RefSeq" id="WP_021232792.1">
    <property type="nucleotide sequence ID" value="NZ_ATHL01000036.1"/>
</dbReference>
<proteinExistence type="predicted"/>
<organism evidence="1 2">
    <name type="scientific">Novosphingobium lindaniclasticum LE124</name>
    <dbReference type="NCBI Taxonomy" id="1096930"/>
    <lineage>
        <taxon>Bacteria</taxon>
        <taxon>Pseudomonadati</taxon>
        <taxon>Pseudomonadota</taxon>
        <taxon>Alphaproteobacteria</taxon>
        <taxon>Sphingomonadales</taxon>
        <taxon>Sphingomonadaceae</taxon>
        <taxon>Novosphingobium</taxon>
    </lineage>
</organism>
<evidence type="ECO:0000313" key="1">
    <source>
        <dbReference type="EMBL" id="EQB18644.1"/>
    </source>
</evidence>
<comment type="caution">
    <text evidence="1">The sequence shown here is derived from an EMBL/GenBank/DDBJ whole genome shotgun (WGS) entry which is preliminary data.</text>
</comment>
<dbReference type="PATRIC" id="fig|1096930.3.peg.816"/>